<comment type="caution">
    <text evidence="2">The sequence shown here is derived from an EMBL/GenBank/DDBJ whole genome shotgun (WGS) entry which is preliminary data.</text>
</comment>
<keyword evidence="3" id="KW-1185">Reference proteome</keyword>
<sequence>MRCRSHHADGRPAVPGGWTGGAEPAPAATTLATIDVGEGGSGLYDFTDNQWFNPLRSNRIVVRGSQGELVDDRVVRLADPVTAVESHLVRRQTGIDLNLEGFDLDHISFDGRIVYRNPYQGARLAEDDGSVATAVERMGAWCRGEVWAVPTVGRPGWTCARRLRPGTRARPGSGRGKYSGRA</sequence>
<evidence type="ECO:0000313" key="2">
    <source>
        <dbReference type="EMBL" id="MBP2366782.1"/>
    </source>
</evidence>
<name>A0ABS4VS70_9PSEU</name>
<reference evidence="2 3" key="1">
    <citation type="submission" date="2021-03" db="EMBL/GenBank/DDBJ databases">
        <title>Sequencing the genomes of 1000 actinobacteria strains.</title>
        <authorList>
            <person name="Klenk H.-P."/>
        </authorList>
    </citation>
    <scope>NUCLEOTIDE SEQUENCE [LARGE SCALE GENOMIC DNA]</scope>
    <source>
        <strain evidence="2 3">DSM 45256</strain>
    </source>
</reference>
<feature type="region of interest" description="Disordered" evidence="1">
    <location>
        <begin position="163"/>
        <end position="182"/>
    </location>
</feature>
<feature type="region of interest" description="Disordered" evidence="1">
    <location>
        <begin position="1"/>
        <end position="24"/>
    </location>
</feature>
<feature type="compositionally biased region" description="Gly residues" evidence="1">
    <location>
        <begin position="173"/>
        <end position="182"/>
    </location>
</feature>
<feature type="compositionally biased region" description="Basic and acidic residues" evidence="1">
    <location>
        <begin position="1"/>
        <end position="10"/>
    </location>
</feature>
<gene>
    <name evidence="2" type="ORF">JOF36_002478</name>
</gene>
<dbReference type="Proteomes" id="UP001519295">
    <property type="component" value="Unassembled WGS sequence"/>
</dbReference>
<accession>A0ABS4VS70</accession>
<proteinExistence type="predicted"/>
<evidence type="ECO:0000313" key="3">
    <source>
        <dbReference type="Proteomes" id="UP001519295"/>
    </source>
</evidence>
<evidence type="ECO:0000256" key="1">
    <source>
        <dbReference type="SAM" id="MobiDB-lite"/>
    </source>
</evidence>
<protein>
    <submittedName>
        <fullName evidence="2">Uncharacterized protein</fullName>
    </submittedName>
</protein>
<dbReference type="EMBL" id="JAGINU010000001">
    <property type="protein sequence ID" value="MBP2366782.1"/>
    <property type="molecule type" value="Genomic_DNA"/>
</dbReference>
<organism evidence="2 3">
    <name type="scientific">Pseudonocardia parietis</name>
    <dbReference type="NCBI Taxonomy" id="570936"/>
    <lineage>
        <taxon>Bacteria</taxon>
        <taxon>Bacillati</taxon>
        <taxon>Actinomycetota</taxon>
        <taxon>Actinomycetes</taxon>
        <taxon>Pseudonocardiales</taxon>
        <taxon>Pseudonocardiaceae</taxon>
        <taxon>Pseudonocardia</taxon>
    </lineage>
</organism>